<dbReference type="AlphaFoldDB" id="A0A1Y9THT1"/>
<dbReference type="RefSeq" id="WP_066158439.1">
    <property type="nucleotide sequence ID" value="NZ_CP020814.1"/>
</dbReference>
<dbReference type="STRING" id="199441.BkAM31D_02160"/>
<sequence length="127" mass="14907">MKLNHDCVRHALLELEEKMEFLQNLTLTDIKEFESFHKYGEEDFIYSLLKLKDAGYIVAEYDEYYDQSYDMEIKAITWDGHSFLDNIRDPIIWKKVKGVSGKLASVSIPFLSKLAWHAVTNYFSLSD</sequence>
<evidence type="ECO:0000313" key="1">
    <source>
        <dbReference type="EMBL" id="ARK28745.1"/>
    </source>
</evidence>
<organism evidence="1 2">
    <name type="scientific">Halalkalibacter krulwichiae</name>
    <dbReference type="NCBI Taxonomy" id="199441"/>
    <lineage>
        <taxon>Bacteria</taxon>
        <taxon>Bacillati</taxon>
        <taxon>Bacillota</taxon>
        <taxon>Bacilli</taxon>
        <taxon>Bacillales</taxon>
        <taxon>Bacillaceae</taxon>
        <taxon>Halalkalibacter</taxon>
    </lineage>
</organism>
<keyword evidence="2" id="KW-1185">Reference proteome</keyword>
<reference evidence="1 2" key="1">
    <citation type="submission" date="2017-04" db="EMBL/GenBank/DDBJ databases">
        <title>Bacillus krulwichiae AM31D Genome sequencing and assembly.</title>
        <authorList>
            <person name="Krulwich T.A."/>
            <person name="Anastor L."/>
            <person name="Ehrlich R."/>
            <person name="Ehrlich G.D."/>
            <person name="Janto B."/>
        </authorList>
    </citation>
    <scope>NUCLEOTIDE SEQUENCE [LARGE SCALE GENOMIC DNA]</scope>
    <source>
        <strain evidence="1 2">AM31D</strain>
    </source>
</reference>
<gene>
    <name evidence="1" type="ORF">BkAM31D_02160</name>
</gene>
<proteinExistence type="predicted"/>
<protein>
    <recommendedName>
        <fullName evidence="3">DUF2513 domain-containing protein</fullName>
    </recommendedName>
</protein>
<accession>A0A1Y9THT1</accession>
<name>A0A1Y9THT1_9BACI</name>
<dbReference type="EMBL" id="CP020814">
    <property type="protein sequence ID" value="ARK28745.1"/>
    <property type="molecule type" value="Genomic_DNA"/>
</dbReference>
<dbReference type="InterPro" id="IPR019650">
    <property type="entry name" value="DUF2513"/>
</dbReference>
<dbReference type="Pfam" id="PF10711">
    <property type="entry name" value="DUF2513"/>
    <property type="match status" value="1"/>
</dbReference>
<dbReference type="KEGG" id="bkw:BkAM31D_02160"/>
<evidence type="ECO:0008006" key="3">
    <source>
        <dbReference type="Google" id="ProtNLM"/>
    </source>
</evidence>
<dbReference type="Proteomes" id="UP000193006">
    <property type="component" value="Chromosome"/>
</dbReference>
<evidence type="ECO:0000313" key="2">
    <source>
        <dbReference type="Proteomes" id="UP000193006"/>
    </source>
</evidence>